<dbReference type="Pfam" id="PF00535">
    <property type="entry name" value="Glycos_transf_2"/>
    <property type="match status" value="1"/>
</dbReference>
<feature type="domain" description="Glycosyltransferase 2-like" evidence="1">
    <location>
        <begin position="24"/>
        <end position="159"/>
    </location>
</feature>
<comment type="caution">
    <text evidence="2">The sequence shown here is derived from an EMBL/GenBank/DDBJ whole genome shotgun (WGS) entry which is preliminary data.</text>
</comment>
<dbReference type="Proteomes" id="UP000244248">
    <property type="component" value="Unassembled WGS sequence"/>
</dbReference>
<protein>
    <recommendedName>
        <fullName evidence="1">Glycosyltransferase 2-like domain-containing protein</fullName>
    </recommendedName>
</protein>
<dbReference type="RefSeq" id="WP_107941044.1">
    <property type="nucleotide sequence ID" value="NZ_QANS01000005.1"/>
</dbReference>
<name>A0A2T5MDL3_9GAMM</name>
<evidence type="ECO:0000313" key="2">
    <source>
        <dbReference type="EMBL" id="PTU30671.1"/>
    </source>
</evidence>
<dbReference type="InterPro" id="IPR001173">
    <property type="entry name" value="Glyco_trans_2-like"/>
</dbReference>
<dbReference type="PANTHER" id="PTHR22916:SF3">
    <property type="entry name" value="UDP-GLCNAC:BETAGAL BETA-1,3-N-ACETYLGLUCOSAMINYLTRANSFERASE-LIKE PROTEIN 1"/>
    <property type="match status" value="1"/>
</dbReference>
<reference evidence="2 3" key="1">
    <citation type="submission" date="2018-04" db="EMBL/GenBank/DDBJ databases">
        <title>Novel species isolated from glacier.</title>
        <authorList>
            <person name="Liu Q."/>
            <person name="Xin Y.-H."/>
        </authorList>
    </citation>
    <scope>NUCLEOTIDE SEQUENCE [LARGE SCALE GENOMIC DNA]</scope>
    <source>
        <strain evidence="2 3">GT1R17</strain>
    </source>
</reference>
<evidence type="ECO:0000259" key="1">
    <source>
        <dbReference type="Pfam" id="PF00535"/>
    </source>
</evidence>
<dbReference type="AlphaFoldDB" id="A0A2T5MDL3"/>
<accession>A0A2T5MDL3</accession>
<gene>
    <name evidence="2" type="ORF">CJD38_14340</name>
</gene>
<dbReference type="GO" id="GO:0016758">
    <property type="term" value="F:hexosyltransferase activity"/>
    <property type="evidence" value="ECO:0007669"/>
    <property type="project" value="UniProtKB-ARBA"/>
</dbReference>
<sequence length="345" mass="39340">MNTQSLNYREISDSAVMAKQPVVSVFMLAYKHERFIAQAIEGVVTQVCDFPFELIIAEDCSPDNSLSIALDYQRRYPHIIRVLTGDKNVGMNANAARGETTMRGKYAAGCEGDDFWHHPRKLQMQVDLMSANPDMVFCHTDFDRKTRFRTWHSKHKSHPSPWLAKDNAYVALLHHWSVMTATTMHRNDMLRAFKGTEFDRPDWPFGDYNLLLFSSLRGTVGYIDESTATFRKVRGSAGNRDPKANLRMVLAAKECAEMFMSRHPVPAETARIVSARFISAIYRAAYFSERLDLMRSNHEWLKENGFNPSEASHQARIFAVSSKLPIRAILAVKNFIDLRLSSIPA</sequence>
<evidence type="ECO:0000313" key="3">
    <source>
        <dbReference type="Proteomes" id="UP000244248"/>
    </source>
</evidence>
<dbReference type="InterPro" id="IPR029044">
    <property type="entry name" value="Nucleotide-diphossugar_trans"/>
</dbReference>
<keyword evidence="3" id="KW-1185">Reference proteome</keyword>
<dbReference type="OrthoDB" id="9801954at2"/>
<proteinExistence type="predicted"/>
<dbReference type="Gene3D" id="3.90.550.10">
    <property type="entry name" value="Spore Coat Polysaccharide Biosynthesis Protein SpsA, Chain A"/>
    <property type="match status" value="1"/>
</dbReference>
<organism evidence="2 3">
    <name type="scientific">Stenotrophobium rhamnosiphilum</name>
    <dbReference type="NCBI Taxonomy" id="2029166"/>
    <lineage>
        <taxon>Bacteria</taxon>
        <taxon>Pseudomonadati</taxon>
        <taxon>Pseudomonadota</taxon>
        <taxon>Gammaproteobacteria</taxon>
        <taxon>Nevskiales</taxon>
        <taxon>Nevskiaceae</taxon>
        <taxon>Stenotrophobium</taxon>
    </lineage>
</organism>
<dbReference type="SUPFAM" id="SSF53448">
    <property type="entry name" value="Nucleotide-diphospho-sugar transferases"/>
    <property type="match status" value="1"/>
</dbReference>
<dbReference type="EMBL" id="QANS01000005">
    <property type="protein sequence ID" value="PTU30671.1"/>
    <property type="molecule type" value="Genomic_DNA"/>
</dbReference>
<dbReference type="PANTHER" id="PTHR22916">
    <property type="entry name" value="GLYCOSYLTRANSFERASE"/>
    <property type="match status" value="1"/>
</dbReference>